<evidence type="ECO:0008006" key="3">
    <source>
        <dbReference type="Google" id="ProtNLM"/>
    </source>
</evidence>
<reference evidence="1 2" key="1">
    <citation type="submission" date="2015-03" db="EMBL/GenBank/DDBJ databases">
        <title>Genome assembly of Sandaracinus amylolyticus DSM 53668.</title>
        <authorList>
            <person name="Sharma G."/>
            <person name="Subramanian S."/>
        </authorList>
    </citation>
    <scope>NUCLEOTIDE SEQUENCE [LARGE SCALE GENOMIC DNA]</scope>
    <source>
        <strain evidence="1 2">DSM 53668</strain>
    </source>
</reference>
<dbReference type="KEGG" id="samy:DB32_000266"/>
<dbReference type="OrthoDB" id="9793997at2"/>
<name>A0A0F6VYV0_9BACT</name>
<evidence type="ECO:0000313" key="2">
    <source>
        <dbReference type="Proteomes" id="UP000034883"/>
    </source>
</evidence>
<accession>A0A0F6VYV0</accession>
<dbReference type="EMBL" id="CP011125">
    <property type="protein sequence ID" value="AKF03117.1"/>
    <property type="molecule type" value="Genomic_DNA"/>
</dbReference>
<protein>
    <recommendedName>
        <fullName evidence="3">Recombination-associated protein RdgC</fullName>
    </recommendedName>
</protein>
<dbReference type="STRING" id="927083.DB32_000266"/>
<dbReference type="Proteomes" id="UP000034883">
    <property type="component" value="Chromosome"/>
</dbReference>
<evidence type="ECO:0000313" key="1">
    <source>
        <dbReference type="EMBL" id="AKF03117.1"/>
    </source>
</evidence>
<dbReference type="RefSeq" id="WP_053230591.1">
    <property type="nucleotide sequence ID" value="NZ_CP011125.1"/>
</dbReference>
<organism evidence="1 2">
    <name type="scientific">Sandaracinus amylolyticus</name>
    <dbReference type="NCBI Taxonomy" id="927083"/>
    <lineage>
        <taxon>Bacteria</taxon>
        <taxon>Pseudomonadati</taxon>
        <taxon>Myxococcota</taxon>
        <taxon>Polyangia</taxon>
        <taxon>Polyangiales</taxon>
        <taxon>Sandaracinaceae</taxon>
        <taxon>Sandaracinus</taxon>
    </lineage>
</organism>
<sequence>MGAFRGSISFTKFHVRGELPADFRDRFVESIRLRAFRDLDPSEEVDSRTGWCSVEHPFDLDLSYEKVFFNDYLNLGLRTDTWRIPGSLFKASFREAERAYCAEHGCEKLSRTQKKNLEALVMAKLRHKVVPAMNVVDLSWGLGEGVVRFFANSPKQHESMIELFEKTFELELVPDGAYVAAEKRGLAERLMEKLPLLEPFTLASTANV</sequence>
<dbReference type="AlphaFoldDB" id="A0A0F6VYV0"/>
<gene>
    <name evidence="1" type="ORF">DB32_000266</name>
</gene>
<keyword evidence="2" id="KW-1185">Reference proteome</keyword>
<proteinExistence type="predicted"/>